<proteinExistence type="predicted"/>
<dbReference type="Gene3D" id="1.20.58.80">
    <property type="entry name" value="Phosphotransferase system, lactose/cellobiose-type IIA subunit"/>
    <property type="match status" value="1"/>
</dbReference>
<keyword evidence="2" id="KW-0762">Sugar transport</keyword>
<evidence type="ECO:0000256" key="2">
    <source>
        <dbReference type="ARBA" id="ARBA00022597"/>
    </source>
</evidence>
<dbReference type="PANTHER" id="PTHR34382">
    <property type="entry name" value="PTS SYSTEM N,N'-DIACETYLCHITOBIOSE-SPECIFIC EIIA COMPONENT"/>
    <property type="match status" value="1"/>
</dbReference>
<evidence type="ECO:0000313" key="5">
    <source>
        <dbReference type="EMBL" id="KRK33918.1"/>
    </source>
</evidence>
<keyword evidence="1" id="KW-0813">Transport</keyword>
<gene>
    <name evidence="5" type="ORF">FC07_GL000905</name>
</gene>
<dbReference type="InterPro" id="IPR036542">
    <property type="entry name" value="PTS_IIA_lac/cel_sf"/>
</dbReference>
<dbReference type="AlphaFoldDB" id="A0A0R1GIE1"/>
<keyword evidence="6" id="KW-1185">Reference proteome</keyword>
<dbReference type="EMBL" id="AZDA01000098">
    <property type="protein sequence ID" value="KRK33918.1"/>
    <property type="molecule type" value="Genomic_DNA"/>
</dbReference>
<evidence type="ECO:0000256" key="4">
    <source>
        <dbReference type="ARBA" id="ARBA00022683"/>
    </source>
</evidence>
<keyword evidence="3" id="KW-0808">Transferase</keyword>
<evidence type="ECO:0000256" key="3">
    <source>
        <dbReference type="ARBA" id="ARBA00022679"/>
    </source>
</evidence>
<dbReference type="GO" id="GO:0016740">
    <property type="term" value="F:transferase activity"/>
    <property type="evidence" value="ECO:0007669"/>
    <property type="project" value="UniProtKB-KW"/>
</dbReference>
<dbReference type="PANTHER" id="PTHR34382:SF7">
    <property type="entry name" value="PTS SYSTEM N,N'-DIACETYLCHITOBIOSE-SPECIFIC EIIA COMPONENT"/>
    <property type="match status" value="1"/>
</dbReference>
<dbReference type="GO" id="GO:0009401">
    <property type="term" value="P:phosphoenolpyruvate-dependent sugar phosphotransferase system"/>
    <property type="evidence" value="ECO:0007669"/>
    <property type="project" value="UniProtKB-KW"/>
</dbReference>
<dbReference type="InterPro" id="IPR003188">
    <property type="entry name" value="PTS_IIA_lac/cel"/>
</dbReference>
<evidence type="ECO:0000256" key="1">
    <source>
        <dbReference type="ARBA" id="ARBA00022448"/>
    </source>
</evidence>
<protein>
    <submittedName>
        <fullName evidence="5">Uncharacterized protein</fullName>
    </submittedName>
</protein>
<organism evidence="5 6">
    <name type="scientific">Loigolactobacillus bifermentans DSM 20003</name>
    <dbReference type="NCBI Taxonomy" id="1423726"/>
    <lineage>
        <taxon>Bacteria</taxon>
        <taxon>Bacillati</taxon>
        <taxon>Bacillota</taxon>
        <taxon>Bacilli</taxon>
        <taxon>Lactobacillales</taxon>
        <taxon>Lactobacillaceae</taxon>
        <taxon>Loigolactobacillus</taxon>
    </lineage>
</organism>
<dbReference type="OrthoDB" id="350602at2"/>
<evidence type="ECO:0000313" key="6">
    <source>
        <dbReference type="Proteomes" id="UP000051461"/>
    </source>
</evidence>
<name>A0A0R1GIE1_9LACO</name>
<accession>A0A0R1GIE1</accession>
<dbReference type="Proteomes" id="UP000051461">
    <property type="component" value="Unassembled WGS sequence"/>
</dbReference>
<dbReference type="STRING" id="1423726.FC07_GL000905"/>
<dbReference type="SUPFAM" id="SSF46973">
    <property type="entry name" value="Enzyme IIa from lactose specific PTS, IIa-lac"/>
    <property type="match status" value="1"/>
</dbReference>
<keyword evidence="4" id="KW-0598">Phosphotransferase system</keyword>
<comment type="caution">
    <text evidence="5">The sequence shown here is derived from an EMBL/GenBank/DDBJ whole genome shotgun (WGS) entry which is preliminary data.</text>
</comment>
<dbReference type="RefSeq" id="WP_057905304.1">
    <property type="nucleotide sequence ID" value="NZ_AZDA01000098.1"/>
</dbReference>
<reference evidence="5 6" key="1">
    <citation type="journal article" date="2015" name="Genome Announc.">
        <title>Expanding the biotechnology potential of lactobacilli through comparative genomics of 213 strains and associated genera.</title>
        <authorList>
            <person name="Sun Z."/>
            <person name="Harris H.M."/>
            <person name="McCann A."/>
            <person name="Guo C."/>
            <person name="Argimon S."/>
            <person name="Zhang W."/>
            <person name="Yang X."/>
            <person name="Jeffery I.B."/>
            <person name="Cooney J.C."/>
            <person name="Kagawa T.F."/>
            <person name="Liu W."/>
            <person name="Song Y."/>
            <person name="Salvetti E."/>
            <person name="Wrobel A."/>
            <person name="Rasinkangas P."/>
            <person name="Parkhill J."/>
            <person name="Rea M.C."/>
            <person name="O'Sullivan O."/>
            <person name="Ritari J."/>
            <person name="Douillard F.P."/>
            <person name="Paul Ross R."/>
            <person name="Yang R."/>
            <person name="Briner A.E."/>
            <person name="Felis G.E."/>
            <person name="de Vos W.M."/>
            <person name="Barrangou R."/>
            <person name="Klaenhammer T.R."/>
            <person name="Caufield P.W."/>
            <person name="Cui Y."/>
            <person name="Zhang H."/>
            <person name="O'Toole P.W."/>
        </authorList>
    </citation>
    <scope>NUCLEOTIDE SEQUENCE [LARGE SCALE GENOMIC DNA]</scope>
    <source>
        <strain evidence="5 6">DSM 20003</strain>
    </source>
</reference>
<dbReference type="PATRIC" id="fig|1423726.3.peg.932"/>
<sequence length="87" mass="9518">MEPIEQAIFEIIGHTGQAKSLLMTTIQAVEAGDFSQVDTNLATAHQLQTKAQQAHLRLATDKSNSIPLNLILMLAHAETHLILNYSP</sequence>
<dbReference type="Pfam" id="PF02255">
    <property type="entry name" value="PTS_IIA"/>
    <property type="match status" value="1"/>
</dbReference>